<gene>
    <name evidence="2" type="ORF">H2200_002402</name>
</gene>
<evidence type="ECO:0000313" key="3">
    <source>
        <dbReference type="Proteomes" id="UP001172673"/>
    </source>
</evidence>
<reference evidence="2" key="1">
    <citation type="submission" date="2022-10" db="EMBL/GenBank/DDBJ databases">
        <title>Culturing micro-colonial fungi from biological soil crusts in the Mojave desert and describing Neophaeococcomyces mojavensis, and introducing the new genera and species Taxawa tesnikishii.</title>
        <authorList>
            <person name="Kurbessoian T."/>
            <person name="Stajich J.E."/>
        </authorList>
    </citation>
    <scope>NUCLEOTIDE SEQUENCE</scope>
    <source>
        <strain evidence="2">TK_41</strain>
    </source>
</reference>
<keyword evidence="1" id="KW-0472">Membrane</keyword>
<proteinExistence type="predicted"/>
<evidence type="ECO:0000256" key="1">
    <source>
        <dbReference type="SAM" id="Phobius"/>
    </source>
</evidence>
<protein>
    <submittedName>
        <fullName evidence="2">Uncharacterized protein</fullName>
    </submittedName>
</protein>
<keyword evidence="3" id="KW-1185">Reference proteome</keyword>
<dbReference type="AlphaFoldDB" id="A0AA38XIX0"/>
<keyword evidence="1" id="KW-1133">Transmembrane helix</keyword>
<comment type="caution">
    <text evidence="2">The sequence shown here is derived from an EMBL/GenBank/DDBJ whole genome shotgun (WGS) entry which is preliminary data.</text>
</comment>
<evidence type="ECO:0000313" key="2">
    <source>
        <dbReference type="EMBL" id="KAJ9614266.1"/>
    </source>
</evidence>
<sequence length="167" mass="18530">MSTTTTLGLRPDLALTIPLLSSSLTVFYAIMEGTVFYSFQQAAKKDPTATAKVMRSWWNAFFAPGITLIFAVTLPGIFGGTYVLRYFEQGSLEWNLCLAGATFTLGHFAFAPTIARVIYNICDEKIEKQGKTMENVQRWLNIHFWRVLLADLPALVCFSVVFAGIAG</sequence>
<dbReference type="Proteomes" id="UP001172673">
    <property type="component" value="Unassembled WGS sequence"/>
</dbReference>
<dbReference type="EMBL" id="JAPDRK010000003">
    <property type="protein sequence ID" value="KAJ9614266.1"/>
    <property type="molecule type" value="Genomic_DNA"/>
</dbReference>
<feature type="transmembrane region" description="Helical" evidence="1">
    <location>
        <begin position="143"/>
        <end position="166"/>
    </location>
</feature>
<feature type="transmembrane region" description="Helical" evidence="1">
    <location>
        <begin position="98"/>
        <end position="122"/>
    </location>
</feature>
<keyword evidence="1" id="KW-0812">Transmembrane</keyword>
<name>A0AA38XIX0_9EURO</name>
<feature type="transmembrane region" description="Helical" evidence="1">
    <location>
        <begin position="57"/>
        <end position="78"/>
    </location>
</feature>
<organism evidence="2 3">
    <name type="scientific">Cladophialophora chaetospira</name>
    <dbReference type="NCBI Taxonomy" id="386627"/>
    <lineage>
        <taxon>Eukaryota</taxon>
        <taxon>Fungi</taxon>
        <taxon>Dikarya</taxon>
        <taxon>Ascomycota</taxon>
        <taxon>Pezizomycotina</taxon>
        <taxon>Eurotiomycetes</taxon>
        <taxon>Chaetothyriomycetidae</taxon>
        <taxon>Chaetothyriales</taxon>
        <taxon>Herpotrichiellaceae</taxon>
        <taxon>Cladophialophora</taxon>
    </lineage>
</organism>
<feature type="transmembrane region" description="Helical" evidence="1">
    <location>
        <begin position="15"/>
        <end position="37"/>
    </location>
</feature>
<accession>A0AA38XIX0</accession>